<name>A0A7J6V0V9_THATH</name>
<sequence length="229" mass="26414">MNTFARHASHIRNFLHKPCRHTCFFNKQIKPKSITHQTFFSSFNSSNRFLFSSNTALDDNFPLKYPVARRDESVVDDYHGVKISDPYRWLEDPDADEVKDFVEKQMNLTKYVLQTCDTREKLREQITKLFDHPRFDALFKKGNKYFYFHNTGLQAQSILYVQDSLDAKAEVLLDPNGLSEDGTVALSMAAVSEDAKYFAYGLSTSGSDWVTIKVMRVADKVVEPDTLAW</sequence>
<dbReference type="EMBL" id="JABWDY010040115">
    <property type="protein sequence ID" value="KAF5178391.1"/>
    <property type="molecule type" value="Genomic_DNA"/>
</dbReference>
<keyword evidence="3" id="KW-1185">Reference proteome</keyword>
<gene>
    <name evidence="2" type="ORF">FRX31_032022</name>
</gene>
<protein>
    <submittedName>
        <fullName evidence="2">Prolyl endopeptidase-like</fullName>
    </submittedName>
</protein>
<dbReference type="InterPro" id="IPR023302">
    <property type="entry name" value="Pept_S9A_N"/>
</dbReference>
<dbReference type="GO" id="GO:0005829">
    <property type="term" value="C:cytosol"/>
    <property type="evidence" value="ECO:0007669"/>
    <property type="project" value="TreeGrafter"/>
</dbReference>
<evidence type="ECO:0000259" key="1">
    <source>
        <dbReference type="Pfam" id="PF02897"/>
    </source>
</evidence>
<dbReference type="GO" id="GO:0004252">
    <property type="term" value="F:serine-type endopeptidase activity"/>
    <property type="evidence" value="ECO:0007669"/>
    <property type="project" value="InterPro"/>
</dbReference>
<accession>A0A7J6V0V9</accession>
<evidence type="ECO:0000313" key="2">
    <source>
        <dbReference type="EMBL" id="KAF5178391.1"/>
    </source>
</evidence>
<reference evidence="2 3" key="1">
    <citation type="submission" date="2020-06" db="EMBL/GenBank/DDBJ databases">
        <title>Transcriptomic and genomic resources for Thalictrum thalictroides and T. hernandezii: Facilitating candidate gene discovery in an emerging model plant lineage.</title>
        <authorList>
            <person name="Arias T."/>
            <person name="Riano-Pachon D.M."/>
            <person name="Di Stilio V.S."/>
        </authorList>
    </citation>
    <scope>NUCLEOTIDE SEQUENCE [LARGE SCALE GENOMIC DNA]</scope>
    <source>
        <strain evidence="3">cv. WT478/WT964</strain>
        <tissue evidence="2">Leaves</tissue>
    </source>
</reference>
<organism evidence="2 3">
    <name type="scientific">Thalictrum thalictroides</name>
    <name type="common">Rue-anemone</name>
    <name type="synonym">Anemone thalictroides</name>
    <dbReference type="NCBI Taxonomy" id="46969"/>
    <lineage>
        <taxon>Eukaryota</taxon>
        <taxon>Viridiplantae</taxon>
        <taxon>Streptophyta</taxon>
        <taxon>Embryophyta</taxon>
        <taxon>Tracheophyta</taxon>
        <taxon>Spermatophyta</taxon>
        <taxon>Magnoliopsida</taxon>
        <taxon>Ranunculales</taxon>
        <taxon>Ranunculaceae</taxon>
        <taxon>Thalictroideae</taxon>
        <taxon>Thalictrum</taxon>
    </lineage>
</organism>
<dbReference type="Proteomes" id="UP000554482">
    <property type="component" value="Unassembled WGS sequence"/>
</dbReference>
<dbReference type="PANTHER" id="PTHR42881">
    <property type="entry name" value="PROLYL ENDOPEPTIDASE"/>
    <property type="match status" value="1"/>
</dbReference>
<comment type="caution">
    <text evidence="2">The sequence shown here is derived from an EMBL/GenBank/DDBJ whole genome shotgun (WGS) entry which is preliminary data.</text>
</comment>
<dbReference type="AlphaFoldDB" id="A0A7J6V0V9"/>
<evidence type="ECO:0000313" key="3">
    <source>
        <dbReference type="Proteomes" id="UP000554482"/>
    </source>
</evidence>
<dbReference type="InterPro" id="IPR051167">
    <property type="entry name" value="Prolyl_oligopep/macrocyclase"/>
</dbReference>
<dbReference type="Gene3D" id="2.130.10.120">
    <property type="entry name" value="Prolyl oligopeptidase, N-terminal domain"/>
    <property type="match status" value="1"/>
</dbReference>
<dbReference type="Pfam" id="PF02897">
    <property type="entry name" value="Peptidase_S9_N"/>
    <property type="match status" value="1"/>
</dbReference>
<dbReference type="PANTHER" id="PTHR42881:SF2">
    <property type="entry name" value="PROLYL ENDOPEPTIDASE"/>
    <property type="match status" value="1"/>
</dbReference>
<proteinExistence type="predicted"/>
<feature type="domain" description="Peptidase S9A N-terminal" evidence="1">
    <location>
        <begin position="66"/>
        <end position="229"/>
    </location>
</feature>
<feature type="non-terminal residue" evidence="2">
    <location>
        <position position="1"/>
    </location>
</feature>
<dbReference type="GO" id="GO:0070012">
    <property type="term" value="F:oligopeptidase activity"/>
    <property type="evidence" value="ECO:0007669"/>
    <property type="project" value="TreeGrafter"/>
</dbReference>
<dbReference type="OrthoDB" id="248387at2759"/>
<dbReference type="SUPFAM" id="SSF50993">
    <property type="entry name" value="Peptidase/esterase 'gauge' domain"/>
    <property type="match status" value="1"/>
</dbReference>